<evidence type="ECO:0000256" key="1">
    <source>
        <dbReference type="SAM" id="MobiDB-lite"/>
    </source>
</evidence>
<dbReference type="AlphaFoldDB" id="A0AAE0AVM8"/>
<name>A0AAE0AVM8_9ROSI</name>
<organism evidence="3 4">
    <name type="scientific">Dipteronia sinensis</name>
    <dbReference type="NCBI Taxonomy" id="43782"/>
    <lineage>
        <taxon>Eukaryota</taxon>
        <taxon>Viridiplantae</taxon>
        <taxon>Streptophyta</taxon>
        <taxon>Embryophyta</taxon>
        <taxon>Tracheophyta</taxon>
        <taxon>Spermatophyta</taxon>
        <taxon>Magnoliopsida</taxon>
        <taxon>eudicotyledons</taxon>
        <taxon>Gunneridae</taxon>
        <taxon>Pentapetalae</taxon>
        <taxon>rosids</taxon>
        <taxon>malvids</taxon>
        <taxon>Sapindales</taxon>
        <taxon>Sapindaceae</taxon>
        <taxon>Hippocastanoideae</taxon>
        <taxon>Acereae</taxon>
        <taxon>Dipteronia</taxon>
    </lineage>
</organism>
<feature type="region of interest" description="Disordered" evidence="1">
    <location>
        <begin position="262"/>
        <end position="311"/>
    </location>
</feature>
<dbReference type="EMBL" id="JANJYJ010000002">
    <property type="protein sequence ID" value="KAK3224718.1"/>
    <property type="molecule type" value="Genomic_DNA"/>
</dbReference>
<dbReference type="PANTHER" id="PTHR48449">
    <property type="entry name" value="DUF1985 DOMAIN-CONTAINING PROTEIN"/>
    <property type="match status" value="1"/>
</dbReference>
<feature type="compositionally biased region" description="Basic and acidic residues" evidence="1">
    <location>
        <begin position="23"/>
        <end position="39"/>
    </location>
</feature>
<dbReference type="PANTHER" id="PTHR48449:SF1">
    <property type="entry name" value="DUF1985 DOMAIN-CONTAINING PROTEIN"/>
    <property type="match status" value="1"/>
</dbReference>
<feature type="compositionally biased region" description="Basic and acidic residues" evidence="1">
    <location>
        <begin position="262"/>
        <end position="272"/>
    </location>
</feature>
<accession>A0AAE0AVM8</accession>
<feature type="compositionally biased region" description="Acidic residues" evidence="1">
    <location>
        <begin position="13"/>
        <end position="22"/>
    </location>
</feature>
<sequence length="341" mass="40371">MKKKKKKQAKEEEANEREVEELEQTRFEKTREERNSRRNCLEEGRRRRRTLEYRDPAPPFFPCHNSQVKFGVHAMARNRFKQGPFGKYLEIPHPIKVHGMLIYNILKRQIILPNLENEDEIWFGLGQKEARFGREEFCLCNGLNMGILIEGFREKEAVRKESILTRHFADESPTIELLEAIFNRLTEPVSGDAALKMRYLLMVSQFFEIDEAHIAILCWLFSLIEDIDAFERFPWGSYIFDVTLFWLKNAADKHLGRLRGDGQKKEENEEKNKNKKRKKKEEKEEEKKKKKKLKKKTDGEDGEEETDNDNQQNNDVVKYFTFYSCGFLLAFQVIVAKSIHV</sequence>
<reference evidence="3" key="1">
    <citation type="journal article" date="2023" name="Plant J.">
        <title>Genome sequences and population genomics provide insights into the demographic history, inbreeding, and mutation load of two 'living fossil' tree species of Dipteronia.</title>
        <authorList>
            <person name="Feng Y."/>
            <person name="Comes H.P."/>
            <person name="Chen J."/>
            <person name="Zhu S."/>
            <person name="Lu R."/>
            <person name="Zhang X."/>
            <person name="Li P."/>
            <person name="Qiu J."/>
            <person name="Olsen K.M."/>
            <person name="Qiu Y."/>
        </authorList>
    </citation>
    <scope>NUCLEOTIDE SEQUENCE</scope>
    <source>
        <strain evidence="3">NBL</strain>
    </source>
</reference>
<keyword evidence="4" id="KW-1185">Reference proteome</keyword>
<gene>
    <name evidence="3" type="ORF">Dsin_004580</name>
</gene>
<proteinExistence type="predicted"/>
<feature type="region of interest" description="Disordered" evidence="1">
    <location>
        <begin position="1"/>
        <end position="39"/>
    </location>
</feature>
<feature type="domain" description="DUF1985" evidence="2">
    <location>
        <begin position="115"/>
        <end position="244"/>
    </location>
</feature>
<comment type="caution">
    <text evidence="3">The sequence shown here is derived from an EMBL/GenBank/DDBJ whole genome shotgun (WGS) entry which is preliminary data.</text>
</comment>
<evidence type="ECO:0000259" key="2">
    <source>
        <dbReference type="Pfam" id="PF09331"/>
    </source>
</evidence>
<dbReference type="Pfam" id="PF09331">
    <property type="entry name" value="DUF1985"/>
    <property type="match status" value="1"/>
</dbReference>
<protein>
    <recommendedName>
        <fullName evidence="2">DUF1985 domain-containing protein</fullName>
    </recommendedName>
</protein>
<dbReference type="InterPro" id="IPR015410">
    <property type="entry name" value="DUF1985"/>
</dbReference>
<dbReference type="Proteomes" id="UP001281410">
    <property type="component" value="Unassembled WGS sequence"/>
</dbReference>
<evidence type="ECO:0000313" key="3">
    <source>
        <dbReference type="EMBL" id="KAK3224718.1"/>
    </source>
</evidence>
<evidence type="ECO:0000313" key="4">
    <source>
        <dbReference type="Proteomes" id="UP001281410"/>
    </source>
</evidence>